<dbReference type="GO" id="GO:0003678">
    <property type="term" value="F:DNA helicase activity"/>
    <property type="evidence" value="ECO:0007669"/>
    <property type="project" value="InterPro"/>
</dbReference>
<dbReference type="InterPro" id="IPR006141">
    <property type="entry name" value="Intein_N"/>
</dbReference>
<evidence type="ECO:0000256" key="4">
    <source>
        <dbReference type="ARBA" id="ARBA00022806"/>
    </source>
</evidence>
<dbReference type="CDD" id="cd00081">
    <property type="entry name" value="Hint"/>
    <property type="match status" value="1"/>
</dbReference>
<evidence type="ECO:0000256" key="1">
    <source>
        <dbReference type="ARBA" id="ARBA00022515"/>
    </source>
</evidence>
<dbReference type="AlphaFoldDB" id="A0A0F6VXK8"/>
<dbReference type="PANTHER" id="PTHR30153:SF2">
    <property type="entry name" value="REPLICATIVE DNA HELICASE"/>
    <property type="match status" value="1"/>
</dbReference>
<keyword evidence="5" id="KW-0067">ATP-binding</keyword>
<organism evidence="11">
    <name type="scientific">Bangia fuscopurpurea</name>
    <name type="common">Red alga</name>
    <name type="synonym">Conferva fuscopurpurea</name>
    <dbReference type="NCBI Taxonomy" id="101920"/>
    <lineage>
        <taxon>Eukaryota</taxon>
        <taxon>Rhodophyta</taxon>
        <taxon>Bangiophyceae</taxon>
        <taxon>Bangiales</taxon>
        <taxon>Bangiaceae</taxon>
        <taxon>Bangia</taxon>
    </lineage>
</organism>
<proteinExistence type="predicted"/>
<dbReference type="PROSITE" id="PS50818">
    <property type="entry name" value="INTEIN_C_TER"/>
    <property type="match status" value="1"/>
</dbReference>
<feature type="domain" description="SF4 helicase" evidence="10">
    <location>
        <begin position="414"/>
        <end position="470"/>
    </location>
</feature>
<dbReference type="Pfam" id="PF14890">
    <property type="entry name" value="Intein_splicing"/>
    <property type="match status" value="1"/>
</dbReference>
<dbReference type="SMART" id="SM00382">
    <property type="entry name" value="AAA"/>
    <property type="match status" value="1"/>
</dbReference>
<dbReference type="EMBL" id="KP714733">
    <property type="protein sequence ID" value="AKE98933.1"/>
    <property type="molecule type" value="Genomic_DNA"/>
</dbReference>
<evidence type="ECO:0000256" key="2">
    <source>
        <dbReference type="ARBA" id="ARBA00022705"/>
    </source>
</evidence>
<evidence type="ECO:0000256" key="3">
    <source>
        <dbReference type="ARBA" id="ARBA00022741"/>
    </source>
</evidence>
<comment type="function">
    <text evidence="8">The intein is an endonuclease.</text>
</comment>
<reference evidence="11" key="1">
    <citation type="submission" date="2015-01" db="EMBL/GenBank/DDBJ databases">
        <title>The complete plastid genome of Bangia fuscopurpurea (Dillwyn) Lyngbye revealed ancestral gene repertoire and highly conserved synteny among genera of Bangiales (Rhodophyta).</title>
        <authorList>
            <person name="Cao M."/>
            <person name="Bi G."/>
            <person name="Mao Y."/>
            <person name="Kong F."/>
        </authorList>
    </citation>
    <scope>NUCLEOTIDE SEQUENCE</scope>
</reference>
<keyword evidence="6" id="KW-0238">DNA-binding</keyword>
<keyword evidence="2" id="KW-0235">DNA replication</keyword>
<dbReference type="SUPFAM" id="SSF51294">
    <property type="entry name" value="Hedgehog/intein (Hint) domain"/>
    <property type="match status" value="1"/>
</dbReference>
<evidence type="ECO:0000256" key="8">
    <source>
        <dbReference type="ARBA" id="ARBA00044940"/>
    </source>
</evidence>
<keyword evidence="4 11" id="KW-0347">Helicase</keyword>
<dbReference type="PROSITE" id="PS51199">
    <property type="entry name" value="SF4_HELICASE"/>
    <property type="match status" value="2"/>
</dbReference>
<name>A0A0F6VXK8_BANFU</name>
<evidence type="ECO:0000256" key="6">
    <source>
        <dbReference type="ARBA" id="ARBA00023125"/>
    </source>
</evidence>
<accession>A0A0F6VXK8</accession>
<keyword evidence="4 11" id="KW-0378">Hydrolase</keyword>
<dbReference type="InterPro" id="IPR003593">
    <property type="entry name" value="AAA+_ATPase"/>
</dbReference>
<dbReference type="InterPro" id="IPR003587">
    <property type="entry name" value="Hint_dom_N"/>
</dbReference>
<dbReference type="InterPro" id="IPR030934">
    <property type="entry name" value="Intein_C"/>
</dbReference>
<dbReference type="InterPro" id="IPR027417">
    <property type="entry name" value="P-loop_NTPase"/>
</dbReference>
<dbReference type="GO" id="GO:0003677">
    <property type="term" value="F:DNA binding"/>
    <property type="evidence" value="ECO:0007669"/>
    <property type="project" value="UniProtKB-KW"/>
</dbReference>
<keyword evidence="7" id="KW-0413">Isomerase</keyword>
<keyword evidence="11" id="KW-0934">Plastid</keyword>
<dbReference type="Gene3D" id="3.40.50.300">
    <property type="entry name" value="P-loop containing nucleotide triphosphate hydrolases"/>
    <property type="match status" value="2"/>
</dbReference>
<dbReference type="PANTHER" id="PTHR30153">
    <property type="entry name" value="REPLICATIVE DNA HELICASE DNAB"/>
    <property type="match status" value="1"/>
</dbReference>
<dbReference type="InterPro" id="IPR007694">
    <property type="entry name" value="DNA_helicase_DnaB-like_C"/>
</dbReference>
<evidence type="ECO:0000259" key="10">
    <source>
        <dbReference type="PROSITE" id="PS51199"/>
    </source>
</evidence>
<dbReference type="GO" id="GO:0006269">
    <property type="term" value="P:DNA replication, synthesis of primer"/>
    <property type="evidence" value="ECO:0007669"/>
    <property type="project" value="UniProtKB-KW"/>
</dbReference>
<keyword evidence="3" id="KW-0547">Nucleotide-binding</keyword>
<geneLocation type="plastid" evidence="11"/>
<evidence type="ECO:0000256" key="9">
    <source>
        <dbReference type="ARBA" id="ARBA00045002"/>
    </source>
</evidence>
<dbReference type="InterPro" id="IPR036844">
    <property type="entry name" value="Hint_dom_sf"/>
</dbReference>
<dbReference type="InterPro" id="IPR003586">
    <property type="entry name" value="Hint_dom_C"/>
</dbReference>
<dbReference type="SMART" id="SM00305">
    <property type="entry name" value="HintC"/>
    <property type="match status" value="1"/>
</dbReference>
<dbReference type="GO" id="GO:0005829">
    <property type="term" value="C:cytosol"/>
    <property type="evidence" value="ECO:0007669"/>
    <property type="project" value="TreeGrafter"/>
</dbReference>
<dbReference type="NCBIfam" id="TIGR01443">
    <property type="entry name" value="intein_Cterm"/>
    <property type="match status" value="1"/>
</dbReference>
<protein>
    <recommendedName>
        <fullName evidence="9">DNA 5'-3' helicase DnaB</fullName>
    </recommendedName>
</protein>
<feature type="domain" description="SF4 helicase" evidence="10">
    <location>
        <begin position="59"/>
        <end position="264"/>
    </location>
</feature>
<evidence type="ECO:0000256" key="7">
    <source>
        <dbReference type="ARBA" id="ARBA00023235"/>
    </source>
</evidence>
<dbReference type="GO" id="GO:0016539">
    <property type="term" value="P:intein-mediated protein splicing"/>
    <property type="evidence" value="ECO:0007669"/>
    <property type="project" value="InterPro"/>
</dbReference>
<keyword evidence="1" id="KW-0639">Primosome</keyword>
<dbReference type="PROSITE" id="PS50817">
    <property type="entry name" value="INTEIN_N_TER"/>
    <property type="match status" value="1"/>
</dbReference>
<dbReference type="SMART" id="SM00306">
    <property type="entry name" value="HintN"/>
    <property type="match status" value="1"/>
</dbReference>
<gene>
    <name evidence="11" type="primary">dnaB</name>
    <name evidence="11" type="ORF">BafuCp146</name>
</gene>
<evidence type="ECO:0000313" key="11">
    <source>
        <dbReference type="EMBL" id="AKE98933.1"/>
    </source>
</evidence>
<evidence type="ECO:0000256" key="5">
    <source>
        <dbReference type="ARBA" id="ARBA00022840"/>
    </source>
</evidence>
<sequence length="470" mass="53801">MHGDLLYSMSCSKKQITQYKINSLIELLTVANDVLDNKETQTLARDCADLLIDLDATKIIVQNTGILSGFDSLDVMTQGFQKSDLIIIAGRPSMGKTAFAITITRHIVKTSKSSVIFFSLEMSTEQLIRRFLAQECQLNSQRIQSGQISSKEWQYVLHESKAIANLNFYIDDSANNSVGLIKTKLKFLKLQGKEIDFIIIDYLQLLQDNQQSDNRSQELSLITRSLKILAREFNLPILVLSQLNRNLESRSDKRPLLSDLRESGCISKLSFIYIGFKKLANQTLFNFQYKKIKLNNFNQKTTKLFTPETAWISKTGKKPIYRITTESSKYLDLTSNHKLLTLIGWKRCDELKINDMAAIQVKHIQSRRHLLKSCSSLTFEHIVHINITNIQTVFDLTCDELSNFIANNIIVHNSIEQDADIVIMLYRDKYYNKEAESKEITEVIVAKHRNGPIGTFTLKFNTNLASFFNI</sequence>
<dbReference type="GO" id="GO:0005524">
    <property type="term" value="F:ATP binding"/>
    <property type="evidence" value="ECO:0007669"/>
    <property type="project" value="UniProtKB-KW"/>
</dbReference>
<dbReference type="SUPFAM" id="SSF52540">
    <property type="entry name" value="P-loop containing nucleoside triphosphate hydrolases"/>
    <property type="match status" value="1"/>
</dbReference>
<dbReference type="Pfam" id="PF03796">
    <property type="entry name" value="DnaB_C"/>
    <property type="match status" value="1"/>
</dbReference>
<dbReference type="CDD" id="cd00984">
    <property type="entry name" value="DnaB_C"/>
    <property type="match status" value="1"/>
</dbReference>